<dbReference type="InterPro" id="IPR019468">
    <property type="entry name" value="AdenyloSucc_lyase_C"/>
</dbReference>
<comment type="catalytic activity">
    <reaction evidence="12">
        <text>N(6)-(1,2-dicarboxyethyl)-AMP = fumarate + AMP</text>
        <dbReference type="Rhea" id="RHEA:16853"/>
        <dbReference type="ChEBI" id="CHEBI:29806"/>
        <dbReference type="ChEBI" id="CHEBI:57567"/>
        <dbReference type="ChEBI" id="CHEBI:456215"/>
        <dbReference type="EC" id="4.3.2.2"/>
    </reaction>
    <physiologicalReaction direction="left-to-right" evidence="12">
        <dbReference type="Rhea" id="RHEA:16854"/>
    </physiologicalReaction>
</comment>
<dbReference type="eggNOG" id="arCOG01747">
    <property type="taxonomic scope" value="Archaea"/>
</dbReference>
<dbReference type="OrthoDB" id="26319at2157"/>
<dbReference type="PhylomeDB" id="A8A9I1"/>
<evidence type="ECO:0000256" key="3">
    <source>
        <dbReference type="ARBA" id="ARBA00008273"/>
    </source>
</evidence>
<comment type="function">
    <text evidence="10">Catalyzes two reactions in de novo purine nucleotide biosynthesis. Catalyzes the breakdown of 5-aminoimidazole- (N-succinylocarboxamide) ribotide (SAICAR or 2-[5-amino-1-(5-phospho-beta-D-ribosyl)imidazole-4-carboxamido]succinate) to 5-aminoimidazole-4-carboxamide ribotide (AICAR or 5-amino-1-(5-phospho-beta-D-ribosyl)imidazole-4-carboxamide) and fumarate, and of adenylosuccinate (ADS or N(6)-(1,2-dicarboxyethyl)-AMP) to adenosine monophosphate (AMP) and fumarate.</text>
</comment>
<organism evidence="16 17">
    <name type="scientific">Ignicoccus hospitalis (strain KIN4/I / DSM 18386 / JCM 14125)</name>
    <dbReference type="NCBI Taxonomy" id="453591"/>
    <lineage>
        <taxon>Archaea</taxon>
        <taxon>Thermoproteota</taxon>
        <taxon>Thermoprotei</taxon>
        <taxon>Desulfurococcales</taxon>
        <taxon>Desulfurococcaceae</taxon>
        <taxon>Ignicoccus</taxon>
    </lineage>
</organism>
<dbReference type="EC" id="4.3.2.2" evidence="5 13"/>
<evidence type="ECO:0000256" key="11">
    <source>
        <dbReference type="ARBA" id="ARBA00030717"/>
    </source>
</evidence>
<dbReference type="EMBL" id="CP000816">
    <property type="protein sequence ID" value="ABU81583.1"/>
    <property type="molecule type" value="Genomic_DNA"/>
</dbReference>
<keyword evidence="17" id="KW-1185">Reference proteome</keyword>
<evidence type="ECO:0000256" key="13">
    <source>
        <dbReference type="NCBIfam" id="TIGR00928"/>
    </source>
</evidence>
<dbReference type="FunFam" id="1.20.200.10:FF:000008">
    <property type="entry name" value="Adenylosuccinate lyase"/>
    <property type="match status" value="1"/>
</dbReference>
<comment type="catalytic activity">
    <reaction evidence="9">
        <text>(2S)-2-[5-amino-1-(5-phospho-beta-D-ribosyl)imidazole-4-carboxamido]succinate = 5-amino-1-(5-phospho-beta-D-ribosyl)imidazole-4-carboxamide + fumarate</text>
        <dbReference type="Rhea" id="RHEA:23920"/>
        <dbReference type="ChEBI" id="CHEBI:29806"/>
        <dbReference type="ChEBI" id="CHEBI:58443"/>
        <dbReference type="ChEBI" id="CHEBI:58475"/>
        <dbReference type="EC" id="4.3.2.2"/>
    </reaction>
    <physiologicalReaction direction="left-to-right" evidence="9">
        <dbReference type="Rhea" id="RHEA:23921"/>
    </physiologicalReaction>
</comment>
<evidence type="ECO:0000256" key="5">
    <source>
        <dbReference type="ARBA" id="ARBA00012339"/>
    </source>
</evidence>
<reference evidence="16 17" key="1">
    <citation type="journal article" date="2008" name="Genome Biol.">
        <title>A genomic analysis of the archaeal system Ignicoccus hospitalis-Nanoarchaeum equitans.</title>
        <authorList>
            <person name="Podar M."/>
            <person name="Anderson I."/>
            <person name="Makarova K.S."/>
            <person name="Elkins J.G."/>
            <person name="Ivanova N."/>
            <person name="Wall M.A."/>
            <person name="Lykidis A."/>
            <person name="Mavromatis K."/>
            <person name="Sun H."/>
            <person name="Hudson M.E."/>
            <person name="Chen W."/>
            <person name="Deciu C."/>
            <person name="Hutchison D."/>
            <person name="Eads J.R."/>
            <person name="Anderson A."/>
            <person name="Fernandes F."/>
            <person name="Szeto E."/>
            <person name="Lapidus A."/>
            <person name="Kyrpides N.C."/>
            <person name="Saier M.H.Jr."/>
            <person name="Richardson P.M."/>
            <person name="Rachel R."/>
            <person name="Huber H."/>
            <person name="Eisen J.A."/>
            <person name="Koonin E.V."/>
            <person name="Keller M."/>
            <person name="Stetter K.O."/>
        </authorList>
    </citation>
    <scope>NUCLEOTIDE SEQUENCE [LARGE SCALE GENOMIC DNA]</scope>
    <source>
        <strain evidence="17">KIN4/I / DSM 18386 / JCM 14125</strain>
    </source>
</reference>
<evidence type="ECO:0000313" key="17">
    <source>
        <dbReference type="Proteomes" id="UP000000262"/>
    </source>
</evidence>
<dbReference type="PRINTS" id="PR00145">
    <property type="entry name" value="ARGSUCLYASE"/>
</dbReference>
<dbReference type="RefSeq" id="WP_011998435.1">
    <property type="nucleotide sequence ID" value="NC_009776.1"/>
</dbReference>
<keyword evidence="8 14" id="KW-0456">Lyase</keyword>
<dbReference type="PROSITE" id="PS00163">
    <property type="entry name" value="FUMARATE_LYASES"/>
    <property type="match status" value="1"/>
</dbReference>
<dbReference type="NCBIfam" id="TIGR00928">
    <property type="entry name" value="purB"/>
    <property type="match status" value="1"/>
</dbReference>
<evidence type="ECO:0000256" key="14">
    <source>
        <dbReference type="RuleBase" id="RU361172"/>
    </source>
</evidence>
<dbReference type="GO" id="GO:0006189">
    <property type="term" value="P:'de novo' IMP biosynthetic process"/>
    <property type="evidence" value="ECO:0007669"/>
    <property type="project" value="UniProtKB-UniPathway"/>
</dbReference>
<comment type="pathway">
    <text evidence="2 14">Purine metabolism; AMP biosynthesis via de novo pathway; AMP from IMP: step 2/2.</text>
</comment>
<evidence type="ECO:0000256" key="10">
    <source>
        <dbReference type="ARBA" id="ARBA00025012"/>
    </source>
</evidence>
<dbReference type="PRINTS" id="PR00149">
    <property type="entry name" value="FUMRATELYASE"/>
</dbReference>
<dbReference type="Gene3D" id="1.20.200.10">
    <property type="entry name" value="Fumarase/aspartase (Central domain)"/>
    <property type="match status" value="1"/>
</dbReference>
<dbReference type="InterPro" id="IPR008948">
    <property type="entry name" value="L-Aspartase-like"/>
</dbReference>
<comment type="pathway">
    <text evidence="1 14">Purine metabolism; IMP biosynthesis via de novo pathway; 5-amino-1-(5-phospho-D-ribosyl)imidazole-4-carboxamide from 5-amino-1-(5-phospho-D-ribosyl)imidazole-4-carboxylate: step 2/2.</text>
</comment>
<dbReference type="GO" id="GO:0070626">
    <property type="term" value="F:(S)-2-(5-amino-1-(5-phospho-D-ribosyl)imidazole-4-carboxamido) succinate lyase (fumarate-forming) activity"/>
    <property type="evidence" value="ECO:0007669"/>
    <property type="project" value="TreeGrafter"/>
</dbReference>
<dbReference type="InterPro" id="IPR000362">
    <property type="entry name" value="Fumarate_lyase_fam"/>
</dbReference>
<dbReference type="Proteomes" id="UP000000262">
    <property type="component" value="Chromosome"/>
</dbReference>
<evidence type="ECO:0000256" key="8">
    <source>
        <dbReference type="ARBA" id="ARBA00023239"/>
    </source>
</evidence>
<dbReference type="InterPro" id="IPR024083">
    <property type="entry name" value="Fumarase/histidase_N"/>
</dbReference>
<dbReference type="Gene3D" id="1.10.275.10">
    <property type="entry name" value="Fumarase/aspartase (N-terminal domain)"/>
    <property type="match status" value="1"/>
</dbReference>
<comment type="similarity">
    <text evidence="3 14">Belongs to the lyase 1 family. Adenylosuccinate lyase subfamily.</text>
</comment>
<feature type="domain" description="Adenylosuccinate lyase C-terminal" evidence="15">
    <location>
        <begin position="362"/>
        <end position="436"/>
    </location>
</feature>
<dbReference type="HOGENOM" id="CLU_030949_0_1_2"/>
<evidence type="ECO:0000313" key="16">
    <source>
        <dbReference type="EMBL" id="ABU81583.1"/>
    </source>
</evidence>
<name>A8A9I1_IGNH4</name>
<dbReference type="PANTHER" id="PTHR43172">
    <property type="entry name" value="ADENYLOSUCCINATE LYASE"/>
    <property type="match status" value="1"/>
</dbReference>
<dbReference type="STRING" id="453591.Igni_0400"/>
<dbReference type="UniPathway" id="UPA00075">
    <property type="reaction ID" value="UER00336"/>
</dbReference>
<evidence type="ECO:0000256" key="7">
    <source>
        <dbReference type="ARBA" id="ARBA00022755"/>
    </source>
</evidence>
<dbReference type="UniPathway" id="UPA00074">
    <property type="reaction ID" value="UER00132"/>
</dbReference>
<keyword evidence="7 14" id="KW-0658">Purine biosynthesis</keyword>
<evidence type="ECO:0000256" key="9">
    <source>
        <dbReference type="ARBA" id="ARBA00024477"/>
    </source>
</evidence>
<dbReference type="InterPro" id="IPR004769">
    <property type="entry name" value="Pur_lyase"/>
</dbReference>
<dbReference type="GO" id="GO:0004018">
    <property type="term" value="F:N6-(1,2-dicarboxyethyl)AMP AMP-lyase (fumarate-forming) activity"/>
    <property type="evidence" value="ECO:0007669"/>
    <property type="project" value="UniProtKB-UniRule"/>
</dbReference>
<sequence>MHVCPFQWRYGSEEMRKIMSQEERLKKMALVEYALLKALKEVGEVPEEVDPEEVLRAAEEVTVEEVEELERELGHDVMAFLEALRRRTKTAGKYLHLGATSYDVVDTAWALIIRDALAKVYKDLKEIIKKFLEISEEYADLPMVGRTHGQWAVPITLGFKFANYAYELARSYERLKEAERRVVRLKMSGAVGTMAAWGEKAFEVERLVSEELKLPPHPITTQVAPRDGFAELLADLAILSSVLDRFALEVRELSRPEIRELVEGVRRGQVGSSTMPHKANPVTSEKISGLAKVMRSLVLGELENVPLWHERDLTNSASERVLIPHAFLTVDEQLKSTKSLLNKLIINEEAIRKHLEEAGCEVLAERVMIYLTKEKGLARNDAHKVVMDAIRVHGSLRRALEEGHELSKYLTSEELEALCDPSSYLGKARELIARTAKYVEEVVGL</sequence>
<dbReference type="InterPro" id="IPR022761">
    <property type="entry name" value="Fumarate_lyase_N"/>
</dbReference>
<dbReference type="GO" id="GO:0044208">
    <property type="term" value="P:'de novo' AMP biosynthetic process"/>
    <property type="evidence" value="ECO:0007669"/>
    <property type="project" value="UniProtKB-UniPathway"/>
</dbReference>
<comment type="subunit">
    <text evidence="4">Homotetramer. Residues from neighboring subunits contribute catalytic and substrate-binding residues to each active site.</text>
</comment>
<accession>A8A9I1</accession>
<dbReference type="Gene3D" id="1.10.40.30">
    <property type="entry name" value="Fumarase/aspartase (C-terminal domain)"/>
    <property type="match status" value="1"/>
</dbReference>
<dbReference type="PANTHER" id="PTHR43172:SF1">
    <property type="entry name" value="ADENYLOSUCCINATE LYASE"/>
    <property type="match status" value="1"/>
</dbReference>
<evidence type="ECO:0000256" key="4">
    <source>
        <dbReference type="ARBA" id="ARBA00011668"/>
    </source>
</evidence>
<dbReference type="GeneID" id="5562336"/>
<dbReference type="Pfam" id="PF10397">
    <property type="entry name" value="ADSL_C"/>
    <property type="match status" value="1"/>
</dbReference>
<dbReference type="KEGG" id="iho:Igni_0400"/>
<evidence type="ECO:0000259" key="15">
    <source>
        <dbReference type="SMART" id="SM00998"/>
    </source>
</evidence>
<evidence type="ECO:0000256" key="1">
    <source>
        <dbReference type="ARBA" id="ARBA00004706"/>
    </source>
</evidence>
<dbReference type="SMART" id="SM00998">
    <property type="entry name" value="ADSL_C"/>
    <property type="match status" value="1"/>
</dbReference>
<dbReference type="GO" id="GO:0005829">
    <property type="term" value="C:cytosol"/>
    <property type="evidence" value="ECO:0007669"/>
    <property type="project" value="TreeGrafter"/>
</dbReference>
<proteinExistence type="inferred from homology"/>
<dbReference type="InterPro" id="IPR020557">
    <property type="entry name" value="Fumarate_lyase_CS"/>
</dbReference>
<gene>
    <name evidence="16" type="ordered locus">Igni_0400</name>
</gene>
<protein>
    <recommendedName>
        <fullName evidence="6 13">Adenylosuccinate lyase</fullName>
        <shortName evidence="14">ASL</shortName>
        <ecNumber evidence="5 13">4.3.2.2</ecNumber>
    </recommendedName>
    <alternativeName>
        <fullName evidence="11 14">Adenylosuccinase</fullName>
    </alternativeName>
</protein>
<evidence type="ECO:0000256" key="2">
    <source>
        <dbReference type="ARBA" id="ARBA00004734"/>
    </source>
</evidence>
<dbReference type="SUPFAM" id="SSF48557">
    <property type="entry name" value="L-aspartase-like"/>
    <property type="match status" value="1"/>
</dbReference>
<dbReference type="Pfam" id="PF00206">
    <property type="entry name" value="Lyase_1"/>
    <property type="match status" value="1"/>
</dbReference>
<evidence type="ECO:0000256" key="6">
    <source>
        <dbReference type="ARBA" id="ARBA00017058"/>
    </source>
</evidence>
<dbReference type="AlphaFoldDB" id="A8A9I1"/>
<dbReference type="CDD" id="cd01360">
    <property type="entry name" value="Adenylsuccinate_lyase_1"/>
    <property type="match status" value="1"/>
</dbReference>
<evidence type="ECO:0000256" key="12">
    <source>
        <dbReference type="ARBA" id="ARBA00049115"/>
    </source>
</evidence>